<dbReference type="UniPathway" id="UPA00077">
    <property type="reaction ID" value="UER00155"/>
</dbReference>
<evidence type="ECO:0000256" key="5">
    <source>
        <dbReference type="ARBA" id="ARBA00022679"/>
    </source>
</evidence>
<keyword evidence="6" id="KW-0547">Nucleotide-binding</keyword>
<evidence type="ECO:0000256" key="8">
    <source>
        <dbReference type="ARBA" id="ARBA00022840"/>
    </source>
</evidence>
<dbReference type="Pfam" id="PF01288">
    <property type="entry name" value="HPPK"/>
    <property type="match status" value="1"/>
</dbReference>
<evidence type="ECO:0000256" key="6">
    <source>
        <dbReference type="ARBA" id="ARBA00022741"/>
    </source>
</evidence>
<dbReference type="PROSITE" id="PS00794">
    <property type="entry name" value="HPPK"/>
    <property type="match status" value="1"/>
</dbReference>
<dbReference type="GO" id="GO:0016301">
    <property type="term" value="F:kinase activity"/>
    <property type="evidence" value="ECO:0007669"/>
    <property type="project" value="UniProtKB-KW"/>
</dbReference>
<comment type="function">
    <text evidence="10">Catalyzes the transfer of pyrophosphate from adenosine triphosphate (ATP) to 6-hydroxymethyl-7,8-dihydropterin, an enzymatic step in folate biosynthesis pathway.</text>
</comment>
<accession>A0A2S2E1F7</accession>
<dbReference type="InterPro" id="IPR035907">
    <property type="entry name" value="Hppk_sf"/>
</dbReference>
<evidence type="ECO:0000256" key="2">
    <source>
        <dbReference type="ARBA" id="ARBA00005810"/>
    </source>
</evidence>
<feature type="domain" description="7,8-dihydro-6-hydroxymethylpterin-pyrophosphokinase" evidence="13">
    <location>
        <begin position="88"/>
        <end position="99"/>
    </location>
</feature>
<evidence type="ECO:0000256" key="4">
    <source>
        <dbReference type="ARBA" id="ARBA00016218"/>
    </source>
</evidence>
<dbReference type="GO" id="GO:0046656">
    <property type="term" value="P:folic acid biosynthetic process"/>
    <property type="evidence" value="ECO:0007669"/>
    <property type="project" value="UniProtKB-KW"/>
</dbReference>
<evidence type="ECO:0000313" key="15">
    <source>
        <dbReference type="Proteomes" id="UP000245728"/>
    </source>
</evidence>
<reference evidence="14 15" key="1">
    <citation type="submission" date="2018-05" db="EMBL/GenBank/DDBJ databases">
        <title>Salinimonas sp. HMF8227 Genome sequencing and assembly.</title>
        <authorList>
            <person name="Kang H."/>
            <person name="Kang J."/>
            <person name="Cha I."/>
            <person name="Kim H."/>
            <person name="Joh K."/>
        </authorList>
    </citation>
    <scope>NUCLEOTIDE SEQUENCE [LARGE SCALE GENOMIC DNA]</scope>
    <source>
        <strain evidence="14 15">HMF8227</strain>
    </source>
</reference>
<dbReference type="PANTHER" id="PTHR43071:SF1">
    <property type="entry name" value="2-AMINO-4-HYDROXY-6-HYDROXYMETHYLDIHYDROPTERIDINE PYROPHOSPHOKINASE"/>
    <property type="match status" value="1"/>
</dbReference>
<keyword evidence="9" id="KW-0289">Folate biosynthesis</keyword>
<dbReference type="Gene3D" id="3.30.70.560">
    <property type="entry name" value="7,8-Dihydro-6-hydroxymethylpterin-pyrophosphokinase HPPK"/>
    <property type="match status" value="1"/>
</dbReference>
<comment type="similarity">
    <text evidence="2">Belongs to the HPPK family.</text>
</comment>
<dbReference type="EC" id="2.7.6.3" evidence="3"/>
<keyword evidence="5 14" id="KW-0808">Transferase</keyword>
<keyword evidence="7 14" id="KW-0418">Kinase</keyword>
<keyword evidence="8" id="KW-0067">ATP-binding</keyword>
<dbReference type="CDD" id="cd00483">
    <property type="entry name" value="HPPK"/>
    <property type="match status" value="1"/>
</dbReference>
<evidence type="ECO:0000256" key="10">
    <source>
        <dbReference type="ARBA" id="ARBA00029409"/>
    </source>
</evidence>
<dbReference type="GO" id="GO:0005524">
    <property type="term" value="F:ATP binding"/>
    <property type="evidence" value="ECO:0007669"/>
    <property type="project" value="UniProtKB-KW"/>
</dbReference>
<name>A0A2S2E1F7_9ALTE</name>
<dbReference type="PANTHER" id="PTHR43071">
    <property type="entry name" value="2-AMINO-4-HYDROXY-6-HYDROXYMETHYLDIHYDROPTERIDINE PYROPHOSPHOKINASE"/>
    <property type="match status" value="1"/>
</dbReference>
<dbReference type="Proteomes" id="UP000245728">
    <property type="component" value="Chromosome"/>
</dbReference>
<dbReference type="SUPFAM" id="SSF55083">
    <property type="entry name" value="6-hydroxymethyl-7,8-dihydropterin pyrophosphokinase, HPPK"/>
    <property type="match status" value="1"/>
</dbReference>
<evidence type="ECO:0000256" key="12">
    <source>
        <dbReference type="ARBA" id="ARBA00033413"/>
    </source>
</evidence>
<organism evidence="14 15">
    <name type="scientific">Saliniradius amylolyticus</name>
    <dbReference type="NCBI Taxonomy" id="2183582"/>
    <lineage>
        <taxon>Bacteria</taxon>
        <taxon>Pseudomonadati</taxon>
        <taxon>Pseudomonadota</taxon>
        <taxon>Gammaproteobacteria</taxon>
        <taxon>Alteromonadales</taxon>
        <taxon>Alteromonadaceae</taxon>
        <taxon>Saliniradius</taxon>
    </lineage>
</organism>
<comment type="pathway">
    <text evidence="1">Cofactor biosynthesis; tetrahydrofolate biosynthesis; 2-amino-4-hydroxy-6-hydroxymethyl-7,8-dihydropteridine diphosphate from 7,8-dihydroneopterin triphosphate: step 4/4.</text>
</comment>
<gene>
    <name evidence="14" type="primary">folK</name>
    <name evidence="14" type="ORF">HMF8227_00361</name>
</gene>
<evidence type="ECO:0000256" key="1">
    <source>
        <dbReference type="ARBA" id="ARBA00005051"/>
    </source>
</evidence>
<dbReference type="OrthoDB" id="9808041at2"/>
<dbReference type="RefSeq" id="WP_109338551.1">
    <property type="nucleotide sequence ID" value="NZ_CP029347.1"/>
</dbReference>
<evidence type="ECO:0000313" key="14">
    <source>
        <dbReference type="EMBL" id="AWL10867.1"/>
    </source>
</evidence>
<protein>
    <recommendedName>
        <fullName evidence="4">2-amino-4-hydroxy-6-hydroxymethyldihydropteridine pyrophosphokinase</fullName>
        <ecNumber evidence="3">2.7.6.3</ecNumber>
    </recommendedName>
    <alternativeName>
        <fullName evidence="11">6-hydroxymethyl-7,8-dihydropterin pyrophosphokinase</fullName>
    </alternativeName>
    <alternativeName>
        <fullName evidence="12">7,8-dihydro-6-hydroxymethylpterin-pyrophosphokinase</fullName>
    </alternativeName>
</protein>
<keyword evidence="15" id="KW-1185">Reference proteome</keyword>
<evidence type="ECO:0000256" key="11">
    <source>
        <dbReference type="ARBA" id="ARBA00029766"/>
    </source>
</evidence>
<proteinExistence type="inferred from homology"/>
<evidence type="ECO:0000256" key="7">
    <source>
        <dbReference type="ARBA" id="ARBA00022777"/>
    </source>
</evidence>
<evidence type="ECO:0000256" key="9">
    <source>
        <dbReference type="ARBA" id="ARBA00022909"/>
    </source>
</evidence>
<dbReference type="NCBIfam" id="TIGR01498">
    <property type="entry name" value="folK"/>
    <property type="match status" value="1"/>
</dbReference>
<evidence type="ECO:0000259" key="13">
    <source>
        <dbReference type="PROSITE" id="PS00794"/>
    </source>
</evidence>
<sequence>MDIYIGLGSNLDAPKQQLLTAFNTLAQHPDMRLVDTSSLYTSLPMGPQDQPDYVNAVACLQSKLDPLMLLRALQDIEWQQGRVRKDERWGARTLDLDILLYGQQVIKSPELIVPHYGMQDREFVVHPLMEIAPELQLPDGQALADVAHRCPKMGLRVLCPRAEVWQFVTESV</sequence>
<dbReference type="GO" id="GO:0003848">
    <property type="term" value="F:2-amino-4-hydroxy-6-hydroxymethyldihydropteridine diphosphokinase activity"/>
    <property type="evidence" value="ECO:0007669"/>
    <property type="project" value="UniProtKB-EC"/>
</dbReference>
<dbReference type="InterPro" id="IPR000550">
    <property type="entry name" value="Hppk"/>
</dbReference>
<dbReference type="EMBL" id="CP029347">
    <property type="protein sequence ID" value="AWL10867.1"/>
    <property type="molecule type" value="Genomic_DNA"/>
</dbReference>
<dbReference type="KEGG" id="salh:HMF8227_00361"/>
<dbReference type="GO" id="GO:0046654">
    <property type="term" value="P:tetrahydrofolate biosynthetic process"/>
    <property type="evidence" value="ECO:0007669"/>
    <property type="project" value="UniProtKB-UniPathway"/>
</dbReference>
<evidence type="ECO:0000256" key="3">
    <source>
        <dbReference type="ARBA" id="ARBA00013253"/>
    </source>
</evidence>
<dbReference type="AlphaFoldDB" id="A0A2S2E1F7"/>